<protein>
    <submittedName>
        <fullName evidence="2">DUF2147 domain-containing protein</fullName>
    </submittedName>
</protein>
<reference evidence="2 3" key="1">
    <citation type="submission" date="2023-03" db="EMBL/GenBank/DDBJ databases">
        <title>Draft assemblies of triclosan tolerant bacteria isolated from returned activated sludge.</title>
        <authorList>
            <person name="Van Hamelsveld S."/>
        </authorList>
    </citation>
    <scope>NUCLEOTIDE SEQUENCE [LARGE SCALE GENOMIC DNA]</scope>
    <source>
        <strain evidence="2 3">GW210010_S58</strain>
    </source>
</reference>
<dbReference type="Gene3D" id="2.40.128.520">
    <property type="match status" value="1"/>
</dbReference>
<dbReference type="Pfam" id="PF09917">
    <property type="entry name" value="DUF2147"/>
    <property type="match status" value="1"/>
</dbReference>
<comment type="caution">
    <text evidence="2">The sequence shown here is derived from an EMBL/GenBank/DDBJ whole genome shotgun (WGS) entry which is preliminary data.</text>
</comment>
<keyword evidence="3" id="KW-1185">Reference proteome</keyword>
<dbReference type="Proteomes" id="UP001216674">
    <property type="component" value="Unassembled WGS sequence"/>
</dbReference>
<dbReference type="InterPro" id="IPR019223">
    <property type="entry name" value="DUF2147"/>
</dbReference>
<feature type="domain" description="DUF2147" evidence="1">
    <location>
        <begin position="99"/>
        <end position="174"/>
    </location>
</feature>
<name>A0ABT6AG53_9BURK</name>
<organism evidence="2 3">
    <name type="scientific">Cupriavidus basilensis</name>
    <dbReference type="NCBI Taxonomy" id="68895"/>
    <lineage>
        <taxon>Bacteria</taxon>
        <taxon>Pseudomonadati</taxon>
        <taxon>Pseudomonadota</taxon>
        <taxon>Betaproteobacteria</taxon>
        <taxon>Burkholderiales</taxon>
        <taxon>Burkholderiaceae</taxon>
        <taxon>Cupriavidus</taxon>
    </lineage>
</organism>
<evidence type="ECO:0000313" key="3">
    <source>
        <dbReference type="Proteomes" id="UP001216674"/>
    </source>
</evidence>
<evidence type="ECO:0000259" key="1">
    <source>
        <dbReference type="Pfam" id="PF09917"/>
    </source>
</evidence>
<dbReference type="EMBL" id="JARJLM010000017">
    <property type="protein sequence ID" value="MDF3831586.1"/>
    <property type="molecule type" value="Genomic_DNA"/>
</dbReference>
<evidence type="ECO:0000313" key="2">
    <source>
        <dbReference type="EMBL" id="MDF3831586.1"/>
    </source>
</evidence>
<gene>
    <name evidence="2" type="ORF">P3W85_01220</name>
</gene>
<accession>A0ABT6AG53</accession>
<dbReference type="RefSeq" id="WP_276263425.1">
    <property type="nucleotide sequence ID" value="NZ_JARJLM010000017.1"/>
</dbReference>
<sequence length="185" mass="20353">MMLHVPGVGAVKARTVGHSGPVTLPSAFRFICEGVDAMVLPHGLVGLPKDLQARADKRGQTIEQAATLLRGIVLEKDLCWRSFGVSTFLLKSSLWSRDRGTDEANPNAGLRLRPICGLLILELHQFDGKMWKDGWVYDPEEGKTFKAALRKRDGKLFLRGFVGAEVFGETETWKTASGSEQTCNP</sequence>
<proteinExistence type="predicted"/>